<organism evidence="2 3">
    <name type="scientific">Sphingobium phenoxybenzoativorans</name>
    <dbReference type="NCBI Taxonomy" id="1592790"/>
    <lineage>
        <taxon>Bacteria</taxon>
        <taxon>Pseudomonadati</taxon>
        <taxon>Pseudomonadota</taxon>
        <taxon>Alphaproteobacteria</taxon>
        <taxon>Sphingomonadales</taxon>
        <taxon>Sphingomonadaceae</taxon>
        <taxon>Sphingobium</taxon>
    </lineage>
</organism>
<keyword evidence="1" id="KW-0472">Membrane</keyword>
<gene>
    <name evidence="2" type="ORF">KFK14_17365</name>
</gene>
<name>A0A975K649_9SPHN</name>
<dbReference type="AlphaFoldDB" id="A0A975K649"/>
<sequence>MCVSRTVLMFQNALSRGSLDRLAVALSGLCAAHCLTTAILLGALSSAGGFFANPIFHETGLFLAIVLGAVALGNGAIAHGFMMPAAIGALGLGIMAGALNLPHGSEEGVYTVIGVMILALGHDLNRRAGH</sequence>
<evidence type="ECO:0000256" key="1">
    <source>
        <dbReference type="SAM" id="Phobius"/>
    </source>
</evidence>
<dbReference type="EMBL" id="CP073910">
    <property type="protein sequence ID" value="QUT04788.1"/>
    <property type="molecule type" value="Genomic_DNA"/>
</dbReference>
<dbReference type="GO" id="GO:0015097">
    <property type="term" value="F:mercury ion transmembrane transporter activity"/>
    <property type="evidence" value="ECO:0007669"/>
    <property type="project" value="InterPro"/>
</dbReference>
<keyword evidence="1" id="KW-1133">Transmembrane helix</keyword>
<evidence type="ECO:0000313" key="3">
    <source>
        <dbReference type="Proteomes" id="UP000681425"/>
    </source>
</evidence>
<dbReference type="KEGG" id="spph:KFK14_17365"/>
<reference evidence="2" key="1">
    <citation type="submission" date="2021-04" db="EMBL/GenBank/DDBJ databases">
        <title>Isolation of p-tert-butylphenol degrading bacteria Sphingobium phenoxybenzoativorans Tas13 from active sludge.</title>
        <authorList>
            <person name="Li Y."/>
        </authorList>
    </citation>
    <scope>NUCLEOTIDE SEQUENCE</scope>
    <source>
        <strain evidence="2">Tas13</strain>
    </source>
</reference>
<protein>
    <submittedName>
        <fullName evidence="2">MerC domain-containing protein</fullName>
    </submittedName>
</protein>
<keyword evidence="1" id="KW-0812">Transmembrane</keyword>
<dbReference type="Proteomes" id="UP000681425">
    <property type="component" value="Chromosome"/>
</dbReference>
<proteinExistence type="predicted"/>
<accession>A0A975K649</accession>
<evidence type="ECO:0000313" key="2">
    <source>
        <dbReference type="EMBL" id="QUT04788.1"/>
    </source>
</evidence>
<feature type="transmembrane region" description="Helical" evidence="1">
    <location>
        <begin position="21"/>
        <end position="43"/>
    </location>
</feature>
<dbReference type="Pfam" id="PF03203">
    <property type="entry name" value="MerC"/>
    <property type="match status" value="1"/>
</dbReference>
<dbReference type="InterPro" id="IPR004891">
    <property type="entry name" value="Mercury-R_MerC"/>
</dbReference>
<dbReference type="GO" id="GO:0016020">
    <property type="term" value="C:membrane"/>
    <property type="evidence" value="ECO:0007669"/>
    <property type="project" value="InterPro"/>
</dbReference>
<feature type="transmembrane region" description="Helical" evidence="1">
    <location>
        <begin position="55"/>
        <end position="74"/>
    </location>
</feature>
<keyword evidence="3" id="KW-1185">Reference proteome</keyword>